<dbReference type="EMBL" id="CABD030113644">
    <property type="status" value="NOT_ANNOTATED_CDS"/>
    <property type="molecule type" value="Genomic_DNA"/>
</dbReference>
<reference evidence="7 8" key="2">
    <citation type="journal article" date="2012" name="Nature">
        <title>Insights into hominid evolution from the gorilla genome sequence.</title>
        <authorList>
            <person name="Scally A."/>
            <person name="Dutheil J.Y."/>
            <person name="Hillier L.W."/>
            <person name="Jordan G.E."/>
            <person name="Goodhead I."/>
            <person name="Herrero J."/>
            <person name="Hobolth A."/>
            <person name="Lappalainen T."/>
            <person name="Mailund T."/>
            <person name="Marques-Bonet T."/>
            <person name="McCarthy S."/>
            <person name="Montgomery S.H."/>
            <person name="Schwalie P.C."/>
            <person name="Tang Y.A."/>
            <person name="Ward M.C."/>
            <person name="Xue Y."/>
            <person name="Yngvadottir B."/>
            <person name="Alkan C."/>
            <person name="Andersen L.N."/>
            <person name="Ayub Q."/>
            <person name="Ball E.V."/>
            <person name="Beal K."/>
            <person name="Bradley B.J."/>
            <person name="Chen Y."/>
            <person name="Clee C.M."/>
            <person name="Fitzgerald S."/>
            <person name="Graves T.A."/>
            <person name="Gu Y."/>
            <person name="Heath P."/>
            <person name="Heger A."/>
            <person name="Karakoc E."/>
            <person name="Kolb-Kokocinski A."/>
            <person name="Laird G.K."/>
            <person name="Lunter G."/>
            <person name="Meader S."/>
            <person name="Mort M."/>
            <person name="Mullikin J.C."/>
            <person name="Munch K."/>
            <person name="O'Connor T.D."/>
            <person name="Phillips A.D."/>
            <person name="Prado-Martinez J."/>
            <person name="Rogers A.S."/>
            <person name="Sajjadian S."/>
            <person name="Schmidt D."/>
            <person name="Shaw K."/>
            <person name="Simpson J.T."/>
            <person name="Stenson P.D."/>
            <person name="Turner D.J."/>
            <person name="Vigilant L."/>
            <person name="Vilella A.J."/>
            <person name="Whitener W."/>
            <person name="Zhu B."/>
            <person name="Cooper D.N."/>
            <person name="de Jong P."/>
            <person name="Dermitzakis E.T."/>
            <person name="Eichler E.E."/>
            <person name="Flicek P."/>
            <person name="Goldman N."/>
            <person name="Mundy N.I."/>
            <person name="Ning Z."/>
            <person name="Odom D.T."/>
            <person name="Ponting C.P."/>
            <person name="Quail M.A."/>
            <person name="Ryder O.A."/>
            <person name="Searle S.M."/>
            <person name="Warren W.C."/>
            <person name="Wilson R.K."/>
            <person name="Schierup M.H."/>
            <person name="Rogers J."/>
            <person name="Tyler-Smith C."/>
            <person name="Durbin R."/>
        </authorList>
    </citation>
    <scope>NUCLEOTIDE SEQUENCE [LARGE SCALE GENOMIC DNA]</scope>
</reference>
<dbReference type="PANTHER" id="PTHR44427">
    <property type="entry name" value="CARCINOEMBRYONIC ANTIGEN-RELATED CELL ADHESION MOLECULE 19"/>
    <property type="match status" value="1"/>
</dbReference>
<dbReference type="CDD" id="cd05774">
    <property type="entry name" value="IgV_CEACAM_D1"/>
    <property type="match status" value="1"/>
</dbReference>
<dbReference type="AlphaFoldDB" id="A0A2I2Z1U5"/>
<dbReference type="Proteomes" id="UP000001519">
    <property type="component" value="Chromosome 19"/>
</dbReference>
<dbReference type="CDD" id="cd05740">
    <property type="entry name" value="IgI_hCEACAM_2_4_6_like"/>
    <property type="match status" value="1"/>
</dbReference>
<dbReference type="FunFam" id="2.60.40.10:FF:000340">
    <property type="entry name" value="Carcinoembryonic antigen-related cell adhesion molecule 1"/>
    <property type="match status" value="1"/>
</dbReference>
<dbReference type="GO" id="GO:0009986">
    <property type="term" value="C:cell surface"/>
    <property type="evidence" value="ECO:0000318"/>
    <property type="project" value="GO_Central"/>
</dbReference>
<dbReference type="InterPro" id="IPR003599">
    <property type="entry name" value="Ig_sub"/>
</dbReference>
<dbReference type="GO" id="GO:0016324">
    <property type="term" value="C:apical plasma membrane"/>
    <property type="evidence" value="ECO:0007669"/>
    <property type="project" value="Ensembl"/>
</dbReference>
<dbReference type="PROSITE" id="PS50835">
    <property type="entry name" value="IG_LIKE"/>
    <property type="match status" value="1"/>
</dbReference>
<dbReference type="GO" id="GO:0002682">
    <property type="term" value="P:regulation of immune system process"/>
    <property type="evidence" value="ECO:0000318"/>
    <property type="project" value="GO_Central"/>
</dbReference>
<dbReference type="FunFam" id="2.60.40.10:FF:000244">
    <property type="entry name" value="carcinoembryonic antigen-related cell adhesion molecule 16"/>
    <property type="match status" value="1"/>
</dbReference>
<feature type="signal peptide" evidence="5">
    <location>
        <begin position="1"/>
        <end position="34"/>
    </location>
</feature>
<dbReference type="FunCoup" id="A0A2I2Z1U5">
    <property type="interactions" value="41"/>
</dbReference>
<dbReference type="OMA" id="VRHESVQ"/>
<dbReference type="STRING" id="9593.ENSGGOP00000041218"/>
<gene>
    <name evidence="7" type="primary">CEACAM7</name>
</gene>
<proteinExistence type="inferred from homology"/>
<dbReference type="KEGG" id="ggo:101131240"/>
<dbReference type="InterPro" id="IPR050831">
    <property type="entry name" value="CEA_cell_adhesion"/>
</dbReference>
<sequence>MGSPSACPYRVCIPWQRLLLTASLLTFWNPPTTAKLTIESTPFNVAEGKEVLLLVHNESQNLYGYNWYKGERVHANYRIIGYVKNMSQENAPGPAHNGRETIYPNGSLLIQNVTHNDAGIYTLQVIKENLVNEEVTSQFYVFSEPPKPSITSNNFNPVENKDIVVLTCQPETQNTTYLWWVNNQSLLVSPRLLLSTDNRTVVLLSATKNDIGPYECEIQNPVGASRSDPVTLNVRHESVQASSPDLSAGTAVSIMIGVLAGMALI</sequence>
<dbReference type="InterPro" id="IPR013106">
    <property type="entry name" value="Ig_V-set"/>
</dbReference>
<dbReference type="RefSeq" id="XP_055225562.1">
    <property type="nucleotide sequence ID" value="XM_055369587.2"/>
</dbReference>
<dbReference type="Pfam" id="PF07686">
    <property type="entry name" value="V-set"/>
    <property type="match status" value="1"/>
</dbReference>
<dbReference type="SUPFAM" id="SSF48726">
    <property type="entry name" value="Immunoglobulin"/>
    <property type="match status" value="2"/>
</dbReference>
<feature type="domain" description="Ig-like" evidence="6">
    <location>
        <begin position="146"/>
        <end position="233"/>
    </location>
</feature>
<dbReference type="InParanoid" id="A0A2I2Z1U5"/>
<protein>
    <submittedName>
        <fullName evidence="7">CEA cell adhesion molecule 7</fullName>
    </submittedName>
</protein>
<dbReference type="SMART" id="SM00409">
    <property type="entry name" value="IG"/>
    <property type="match status" value="2"/>
</dbReference>
<dbReference type="PANTHER" id="PTHR44427:SF25">
    <property type="entry name" value="CARCINOEMBRYONIC ANTIGEN-RELATED CELL ADHESION MOLECULE 7"/>
    <property type="match status" value="1"/>
</dbReference>
<dbReference type="GO" id="GO:0007165">
    <property type="term" value="P:signal transduction"/>
    <property type="evidence" value="ECO:0000318"/>
    <property type="project" value="GO_Central"/>
</dbReference>
<reference evidence="7" key="3">
    <citation type="submission" date="2025-08" db="UniProtKB">
        <authorList>
            <consortium name="Ensembl"/>
        </authorList>
    </citation>
    <scope>IDENTIFICATION</scope>
</reference>
<dbReference type="Gene3D" id="2.60.40.10">
    <property type="entry name" value="Immunoglobulins"/>
    <property type="match status" value="2"/>
</dbReference>
<evidence type="ECO:0000313" key="8">
    <source>
        <dbReference type="Proteomes" id="UP000001519"/>
    </source>
</evidence>
<dbReference type="GO" id="GO:0005886">
    <property type="term" value="C:plasma membrane"/>
    <property type="evidence" value="ECO:0000318"/>
    <property type="project" value="GO_Central"/>
</dbReference>
<comment type="similarity">
    <text evidence="4">Belongs to the immunoglobulin superfamily. CEA family.</text>
</comment>
<feature type="chain" id="PRO_5014144838" evidence="5">
    <location>
        <begin position="35"/>
        <end position="265"/>
    </location>
</feature>
<evidence type="ECO:0000256" key="4">
    <source>
        <dbReference type="ARBA" id="ARBA00038222"/>
    </source>
</evidence>
<dbReference type="GO" id="GO:0005829">
    <property type="term" value="C:cytosol"/>
    <property type="evidence" value="ECO:0007669"/>
    <property type="project" value="Ensembl"/>
</dbReference>
<keyword evidence="1 5" id="KW-0732">Signal</keyword>
<dbReference type="GO" id="GO:1990782">
    <property type="term" value="F:protein tyrosine kinase binding"/>
    <property type="evidence" value="ECO:0000318"/>
    <property type="project" value="GO_Central"/>
</dbReference>
<dbReference type="InterPro" id="IPR036179">
    <property type="entry name" value="Ig-like_dom_sf"/>
</dbReference>
<evidence type="ECO:0000256" key="1">
    <source>
        <dbReference type="ARBA" id="ARBA00022729"/>
    </source>
</evidence>
<evidence type="ECO:0000256" key="2">
    <source>
        <dbReference type="ARBA" id="ARBA00023180"/>
    </source>
</evidence>
<dbReference type="GeneID" id="101131240"/>
<evidence type="ECO:0000256" key="3">
    <source>
        <dbReference type="ARBA" id="ARBA00023319"/>
    </source>
</evidence>
<evidence type="ECO:0000256" key="5">
    <source>
        <dbReference type="SAM" id="SignalP"/>
    </source>
</evidence>
<reference evidence="8" key="1">
    <citation type="submission" date="2011-05" db="EMBL/GenBank/DDBJ databases">
        <title>Insights into the evolution of the great apes provided by the gorilla genome.</title>
        <authorList>
            <person name="Scally A."/>
        </authorList>
    </citation>
    <scope>NUCLEOTIDE SEQUENCE [LARGE SCALE GENOMIC DNA]</scope>
</reference>
<dbReference type="Ensembl" id="ENSGGOT00000057546.1">
    <property type="protein sequence ID" value="ENSGGOP00000041218.1"/>
    <property type="gene ID" value="ENSGGOG00000014153.3"/>
</dbReference>
<keyword evidence="8" id="KW-1185">Reference proteome</keyword>
<dbReference type="GeneTree" id="ENSGT01100000263479"/>
<organism evidence="7 8">
    <name type="scientific">Gorilla gorilla gorilla</name>
    <name type="common">Western lowland gorilla</name>
    <dbReference type="NCBI Taxonomy" id="9595"/>
    <lineage>
        <taxon>Eukaryota</taxon>
        <taxon>Metazoa</taxon>
        <taxon>Chordata</taxon>
        <taxon>Craniata</taxon>
        <taxon>Vertebrata</taxon>
        <taxon>Euteleostomi</taxon>
        <taxon>Mammalia</taxon>
        <taxon>Eutheria</taxon>
        <taxon>Euarchontoglires</taxon>
        <taxon>Primates</taxon>
        <taxon>Haplorrhini</taxon>
        <taxon>Catarrhini</taxon>
        <taxon>Hominidae</taxon>
        <taxon>Gorilla</taxon>
    </lineage>
</organism>
<dbReference type="InterPro" id="IPR013783">
    <property type="entry name" value="Ig-like_fold"/>
</dbReference>
<dbReference type="Pfam" id="PF13927">
    <property type="entry name" value="Ig_3"/>
    <property type="match status" value="1"/>
</dbReference>
<dbReference type="CTD" id="1087"/>
<evidence type="ECO:0000259" key="6">
    <source>
        <dbReference type="PROSITE" id="PS50835"/>
    </source>
</evidence>
<evidence type="ECO:0000313" key="7">
    <source>
        <dbReference type="Ensembl" id="ENSGGOP00000041218.1"/>
    </source>
</evidence>
<dbReference type="InterPro" id="IPR007110">
    <property type="entry name" value="Ig-like_dom"/>
</dbReference>
<keyword evidence="3" id="KW-0393">Immunoglobulin domain</keyword>
<dbReference type="SMR" id="A0A2I2Z1U5"/>
<name>A0A2I2Z1U5_GORGO</name>
<accession>A0A2I2Z1U5</accession>
<reference evidence="7" key="4">
    <citation type="submission" date="2025-09" db="UniProtKB">
        <authorList>
            <consortium name="Ensembl"/>
        </authorList>
    </citation>
    <scope>IDENTIFICATION</scope>
</reference>
<keyword evidence="2" id="KW-0325">Glycoprotein</keyword>